<dbReference type="SUPFAM" id="SSF55031">
    <property type="entry name" value="Bacterial exopeptidase dimerisation domain"/>
    <property type="match status" value="1"/>
</dbReference>
<reference evidence="3" key="1">
    <citation type="submission" date="2022-01" db="EMBL/GenBank/DDBJ databases">
        <title>Paenibacillus spongiae sp. nov., isolated from marine sponge.</title>
        <authorList>
            <person name="Li Z."/>
            <person name="Zhang M."/>
        </authorList>
    </citation>
    <scope>NUCLEOTIDE SEQUENCE</scope>
    <source>
        <strain evidence="3">PHS-Z3</strain>
    </source>
</reference>
<keyword evidence="2" id="KW-0378">Hydrolase</keyword>
<dbReference type="Gene3D" id="3.40.630.10">
    <property type="entry name" value="Zn peptidases"/>
    <property type="match status" value="2"/>
</dbReference>
<dbReference type="Proteomes" id="UP001057877">
    <property type="component" value="Chromosome"/>
</dbReference>
<organism evidence="3 4">
    <name type="scientific">Paenibacillus spongiae</name>
    <dbReference type="NCBI Taxonomy" id="2909671"/>
    <lineage>
        <taxon>Bacteria</taxon>
        <taxon>Bacillati</taxon>
        <taxon>Bacillota</taxon>
        <taxon>Bacilli</taxon>
        <taxon>Bacillales</taxon>
        <taxon>Paenibacillaceae</taxon>
        <taxon>Paenibacillus</taxon>
    </lineage>
</organism>
<evidence type="ECO:0000313" key="3">
    <source>
        <dbReference type="EMBL" id="UVI27776.1"/>
    </source>
</evidence>
<keyword evidence="1" id="KW-0479">Metal-binding</keyword>
<accession>A0ABY5S1M2</accession>
<dbReference type="InterPro" id="IPR002933">
    <property type="entry name" value="Peptidase_M20"/>
</dbReference>
<evidence type="ECO:0000256" key="2">
    <source>
        <dbReference type="ARBA" id="ARBA00022801"/>
    </source>
</evidence>
<proteinExistence type="predicted"/>
<sequence>MSLQTILDKVDAKRLIRDTLELVNIESITGNSKDVADRYVQMLEEVGCSVERYEYYPNNPTLVAVYGEKNAGKTIIFNGHMDVIPLAHEDAAVKEGRIYGRGTCDMKGSLACMVEVLRCLQETNTKLPGNIVVIANSLHESPGGRGEDLTALVERVPLTADAVIVMEGATTDCTVAQLGSATFEIAIERAGETCHQLKAPVGTPHPITIAAEVVQLFEEWNRELEKTEIEDIGYASYFIGAIESGKFYNQFPATASITGVRRYAPSEKFEDVVQATREGLDRIAAKHGVEIKLDMKKVRDGYRIDKNSEALHALSRAVVAERNIEYPLVGKKIVTDAGIFGQAFGVPVLCHGPDALTAHGDVEYVEIRELETITRSYLRFIDDFLAVKA</sequence>
<evidence type="ECO:0000256" key="1">
    <source>
        <dbReference type="ARBA" id="ARBA00022723"/>
    </source>
</evidence>
<dbReference type="PANTHER" id="PTHR43808">
    <property type="entry name" value="ACETYLORNITHINE DEACETYLASE"/>
    <property type="match status" value="1"/>
</dbReference>
<dbReference type="RefSeq" id="WP_258383866.1">
    <property type="nucleotide sequence ID" value="NZ_CP091430.1"/>
</dbReference>
<keyword evidence="4" id="KW-1185">Reference proteome</keyword>
<gene>
    <name evidence="3" type="ORF">L1F29_20175</name>
</gene>
<dbReference type="InterPro" id="IPR036264">
    <property type="entry name" value="Bact_exopeptidase_dim_dom"/>
</dbReference>
<protein>
    <submittedName>
        <fullName evidence="3">M20 family metallopeptidase</fullName>
    </submittedName>
</protein>
<dbReference type="Pfam" id="PF01546">
    <property type="entry name" value="Peptidase_M20"/>
    <property type="match status" value="1"/>
</dbReference>
<dbReference type="InterPro" id="IPR050072">
    <property type="entry name" value="Peptidase_M20A"/>
</dbReference>
<dbReference type="EMBL" id="CP091430">
    <property type="protein sequence ID" value="UVI27776.1"/>
    <property type="molecule type" value="Genomic_DNA"/>
</dbReference>
<evidence type="ECO:0000313" key="4">
    <source>
        <dbReference type="Proteomes" id="UP001057877"/>
    </source>
</evidence>
<name>A0ABY5S1M2_9BACL</name>
<dbReference type="SUPFAM" id="SSF53187">
    <property type="entry name" value="Zn-dependent exopeptidases"/>
    <property type="match status" value="1"/>
</dbReference>